<proteinExistence type="predicted"/>
<sequence>MKAVEIATLSDGKTDSITIEYQRVGALLTLRAKSNLEKTYKSHDLFQCLGLLRADYPTTKFLCKGAKINVYTSRMSSQMSAGLVAYELQLGRPTDLDDVVRIFDYEENDITNDIQLQQEFYKRWIESLAK</sequence>
<dbReference type="RefSeq" id="WP_123434234.1">
    <property type="nucleotide sequence ID" value="NZ_MOBK01000006.1"/>
</dbReference>
<dbReference type="Proteomes" id="UP000285636">
    <property type="component" value="Unassembled WGS sequence"/>
</dbReference>
<reference evidence="1 2" key="1">
    <citation type="submission" date="2016-10" db="EMBL/GenBank/DDBJ databases">
        <title>Comparative genome analysis of multiple Pseudomonas spp. focuses on biocontrol and plant growth promoting traits.</title>
        <authorList>
            <person name="Tao X.-Y."/>
            <person name="Taylor C.G."/>
        </authorList>
    </citation>
    <scope>NUCLEOTIDE SEQUENCE [LARGE SCALE GENOMIC DNA]</scope>
    <source>
        <strain evidence="1 2">38D7</strain>
    </source>
</reference>
<evidence type="ECO:0000313" key="1">
    <source>
        <dbReference type="EMBL" id="RON20611.1"/>
    </source>
</evidence>
<dbReference type="EMBL" id="MOBK01000006">
    <property type="protein sequence ID" value="RON20611.1"/>
    <property type="molecule type" value="Genomic_DNA"/>
</dbReference>
<name>A0A423I592_9PSED</name>
<organism evidence="1 2">
    <name type="scientific">Pseudomonas brassicacearum</name>
    <dbReference type="NCBI Taxonomy" id="930166"/>
    <lineage>
        <taxon>Bacteria</taxon>
        <taxon>Pseudomonadati</taxon>
        <taxon>Pseudomonadota</taxon>
        <taxon>Gammaproteobacteria</taxon>
        <taxon>Pseudomonadales</taxon>
        <taxon>Pseudomonadaceae</taxon>
        <taxon>Pseudomonas</taxon>
    </lineage>
</organism>
<protein>
    <submittedName>
        <fullName evidence="1">Uncharacterized protein</fullName>
    </submittedName>
</protein>
<comment type="caution">
    <text evidence="1">The sequence shown here is derived from an EMBL/GenBank/DDBJ whole genome shotgun (WGS) entry which is preliminary data.</text>
</comment>
<gene>
    <name evidence="1" type="ORF">BK660_16290</name>
</gene>
<evidence type="ECO:0000313" key="2">
    <source>
        <dbReference type="Proteomes" id="UP000285636"/>
    </source>
</evidence>
<accession>A0A423I592</accession>
<dbReference type="AlphaFoldDB" id="A0A423I592"/>